<evidence type="ECO:0000313" key="7">
    <source>
        <dbReference type="Proteomes" id="UP000632063"/>
    </source>
</evidence>
<keyword evidence="3" id="KW-0238">DNA-binding</keyword>
<accession>A0ABR9CGQ4</accession>
<keyword evidence="4" id="KW-0804">Transcription</keyword>
<evidence type="ECO:0000256" key="4">
    <source>
        <dbReference type="ARBA" id="ARBA00023163"/>
    </source>
</evidence>
<organism evidence="6 7">
    <name type="scientific">Roseibium litorale</name>
    <dbReference type="NCBI Taxonomy" id="2803841"/>
    <lineage>
        <taxon>Bacteria</taxon>
        <taxon>Pseudomonadati</taxon>
        <taxon>Pseudomonadota</taxon>
        <taxon>Alphaproteobacteria</taxon>
        <taxon>Hyphomicrobiales</taxon>
        <taxon>Stappiaceae</taxon>
        <taxon>Roseibium</taxon>
    </lineage>
</organism>
<dbReference type="EMBL" id="JACYXI010000001">
    <property type="protein sequence ID" value="MBD8890057.1"/>
    <property type="molecule type" value="Genomic_DNA"/>
</dbReference>
<proteinExistence type="inferred from homology"/>
<dbReference type="RefSeq" id="WP_192145469.1">
    <property type="nucleotide sequence ID" value="NZ_JACYXI010000001.1"/>
</dbReference>
<reference evidence="7" key="1">
    <citation type="submission" date="2020-09" db="EMBL/GenBank/DDBJ databases">
        <title>The genome sequence of strain Labrenzia suaedae 4C16A.</title>
        <authorList>
            <person name="Liu Y."/>
        </authorList>
    </citation>
    <scope>NUCLEOTIDE SEQUENCE [LARGE SCALE GENOMIC DNA]</scope>
    <source>
        <strain evidence="7">4C16A</strain>
    </source>
</reference>
<dbReference type="Gene3D" id="3.40.190.10">
    <property type="entry name" value="Periplasmic binding protein-like II"/>
    <property type="match status" value="2"/>
</dbReference>
<protein>
    <submittedName>
        <fullName evidence="6">LysR family transcriptional regulator substrate-binding protein</fullName>
    </submittedName>
</protein>
<dbReference type="SUPFAM" id="SSF53850">
    <property type="entry name" value="Periplasmic binding protein-like II"/>
    <property type="match status" value="1"/>
</dbReference>
<gene>
    <name evidence="6" type="ORF">IG616_00735</name>
</gene>
<comment type="caution">
    <text evidence="6">The sequence shown here is derived from an EMBL/GenBank/DDBJ whole genome shotgun (WGS) entry which is preliminary data.</text>
</comment>
<evidence type="ECO:0000256" key="2">
    <source>
        <dbReference type="ARBA" id="ARBA00023015"/>
    </source>
</evidence>
<dbReference type="CDD" id="cd05466">
    <property type="entry name" value="PBP2_LTTR_substrate"/>
    <property type="match status" value="1"/>
</dbReference>
<name>A0ABR9CGQ4_9HYPH</name>
<reference evidence="6 7" key="2">
    <citation type="journal article" date="2021" name="Int. J. Syst. Evol. Microbiol.">
        <title>Roseibium litorale sp. nov., isolated from a tidal flat sediment and proposal for the reclassification of Labrenzia polysiphoniae as Roseibium polysiphoniae comb. nov.</title>
        <authorList>
            <person name="Liu Y."/>
            <person name="Pei T."/>
            <person name="Du J."/>
            <person name="Chao M."/>
            <person name="Deng M.R."/>
            <person name="Zhu H."/>
        </authorList>
    </citation>
    <scope>NUCLEOTIDE SEQUENCE [LARGE SCALE GENOMIC DNA]</scope>
    <source>
        <strain evidence="6 7">4C16A</strain>
    </source>
</reference>
<evidence type="ECO:0000256" key="1">
    <source>
        <dbReference type="ARBA" id="ARBA00009437"/>
    </source>
</evidence>
<dbReference type="InterPro" id="IPR005119">
    <property type="entry name" value="LysR_subst-bd"/>
</dbReference>
<dbReference type="PANTHER" id="PTHR30346:SF28">
    <property type="entry name" value="HTH-TYPE TRANSCRIPTIONAL REGULATOR CYNR"/>
    <property type="match status" value="1"/>
</dbReference>
<keyword evidence="2" id="KW-0805">Transcription regulation</keyword>
<evidence type="ECO:0000256" key="3">
    <source>
        <dbReference type="ARBA" id="ARBA00023125"/>
    </source>
</evidence>
<evidence type="ECO:0000313" key="6">
    <source>
        <dbReference type="EMBL" id="MBD8890057.1"/>
    </source>
</evidence>
<comment type="similarity">
    <text evidence="1">Belongs to the LysR transcriptional regulatory family.</text>
</comment>
<dbReference type="Proteomes" id="UP000632063">
    <property type="component" value="Unassembled WGS sequence"/>
</dbReference>
<sequence>MAADTLLKLGVVSTMSSSHLVAFLQALRQNAPGLELEIWESNCEDIALALERGDIDLAIMTLPEYPDGFRIIELYREPYHVAFPPGHRFSNMSEVPLCELEGEDYVKRLHCEFPSNFVRLKVAKPYHAVKTRYATEREDWVQTMVAAGLGVTLIPKYLPVLNGLETRTLIEPRVMRTVSIVTRAGRRHSIPVMRALETAKGLNWEQIPASGTFSCPTFMA</sequence>
<keyword evidence="7" id="KW-1185">Reference proteome</keyword>
<dbReference type="PANTHER" id="PTHR30346">
    <property type="entry name" value="TRANSCRIPTIONAL DUAL REGULATOR HCAR-RELATED"/>
    <property type="match status" value="1"/>
</dbReference>
<evidence type="ECO:0000259" key="5">
    <source>
        <dbReference type="Pfam" id="PF03466"/>
    </source>
</evidence>
<feature type="domain" description="LysR substrate-binding" evidence="5">
    <location>
        <begin position="6"/>
        <end position="193"/>
    </location>
</feature>
<dbReference type="Pfam" id="PF03466">
    <property type="entry name" value="LysR_substrate"/>
    <property type="match status" value="1"/>
</dbReference>